<evidence type="ECO:0000256" key="1">
    <source>
        <dbReference type="SAM" id="Coils"/>
    </source>
</evidence>
<accession>A0A9P6WZQ2</accession>
<evidence type="ECO:0000313" key="3">
    <source>
        <dbReference type="EMBL" id="KAG1302128.1"/>
    </source>
</evidence>
<reference evidence="3" key="1">
    <citation type="journal article" date="2020" name="Microb. Genom.">
        <title>Genetic diversity of clinical and environmental Mucorales isolates obtained from an investigation of mucormycosis cases among solid organ transplant recipients.</title>
        <authorList>
            <person name="Nguyen M.H."/>
            <person name="Kaul D."/>
            <person name="Muto C."/>
            <person name="Cheng S.J."/>
            <person name="Richter R.A."/>
            <person name="Bruno V.M."/>
            <person name="Liu G."/>
            <person name="Beyhan S."/>
            <person name="Sundermann A.J."/>
            <person name="Mounaud S."/>
            <person name="Pasculle A.W."/>
            <person name="Nierman W.C."/>
            <person name="Driscoll E."/>
            <person name="Cumbie R."/>
            <person name="Clancy C.J."/>
            <person name="Dupont C.L."/>
        </authorList>
    </citation>
    <scope>NUCLEOTIDE SEQUENCE</scope>
    <source>
        <strain evidence="3">GL11</strain>
    </source>
</reference>
<dbReference type="Pfam" id="PF14510">
    <property type="entry name" value="ABC_trans_N"/>
    <property type="match status" value="1"/>
</dbReference>
<evidence type="ECO:0000259" key="2">
    <source>
        <dbReference type="Pfam" id="PF14510"/>
    </source>
</evidence>
<dbReference type="InterPro" id="IPR029481">
    <property type="entry name" value="ABC_trans_N"/>
</dbReference>
<feature type="domain" description="Pleiotropic ABC efflux transporter N-terminal" evidence="2">
    <location>
        <begin position="59"/>
        <end position="117"/>
    </location>
</feature>
<keyword evidence="1" id="KW-0175">Coiled coil</keyword>
<keyword evidence="4" id="KW-1185">Reference proteome</keyword>
<organism evidence="3 4">
    <name type="scientific">Rhizopus oryzae</name>
    <name type="common">Mucormycosis agent</name>
    <name type="synonym">Rhizopus arrhizus var. delemar</name>
    <dbReference type="NCBI Taxonomy" id="64495"/>
    <lineage>
        <taxon>Eukaryota</taxon>
        <taxon>Fungi</taxon>
        <taxon>Fungi incertae sedis</taxon>
        <taxon>Mucoromycota</taxon>
        <taxon>Mucoromycotina</taxon>
        <taxon>Mucoromycetes</taxon>
        <taxon>Mucorales</taxon>
        <taxon>Mucorineae</taxon>
        <taxon>Rhizopodaceae</taxon>
        <taxon>Rhizopus</taxon>
    </lineage>
</organism>
<proteinExistence type="predicted"/>
<evidence type="ECO:0000313" key="4">
    <source>
        <dbReference type="Proteomes" id="UP000716291"/>
    </source>
</evidence>
<gene>
    <name evidence="3" type="ORF">G6F64_011197</name>
</gene>
<dbReference type="Proteomes" id="UP000716291">
    <property type="component" value="Unassembled WGS sequence"/>
</dbReference>
<comment type="caution">
    <text evidence="3">The sequence shown here is derived from an EMBL/GenBank/DDBJ whole genome shotgun (WGS) entry which is preliminary data.</text>
</comment>
<name>A0A9P6WZQ2_RHIOR</name>
<dbReference type="AlphaFoldDB" id="A0A9P6WZQ2"/>
<sequence length="118" mass="13774">MEEKYDLEIDPERIEFQKVIEASSTSTLDQYIPIGRRETYGEQEVDQVNVEEAKIQYEELRRELSAFSQKTSPSKLELGQTDEFNLSEFLHGMSQELDANGKKRKHLGVLWENLHVEV</sequence>
<dbReference type="EMBL" id="JAANQT010002616">
    <property type="protein sequence ID" value="KAG1302128.1"/>
    <property type="molecule type" value="Genomic_DNA"/>
</dbReference>
<protein>
    <recommendedName>
        <fullName evidence="2">Pleiotropic ABC efflux transporter N-terminal domain-containing protein</fullName>
    </recommendedName>
</protein>
<feature type="coiled-coil region" evidence="1">
    <location>
        <begin position="43"/>
        <end position="70"/>
    </location>
</feature>